<dbReference type="CDD" id="cd07197">
    <property type="entry name" value="nitrilase"/>
    <property type="match status" value="1"/>
</dbReference>
<reference evidence="3 4" key="1">
    <citation type="journal article" date="2016" name="Nat. Commun.">
        <title>Thousands of microbial genomes shed light on interconnected biogeochemical processes in an aquifer system.</title>
        <authorList>
            <person name="Anantharaman K."/>
            <person name="Brown C.T."/>
            <person name="Hug L.A."/>
            <person name="Sharon I."/>
            <person name="Castelle C.J."/>
            <person name="Probst A.J."/>
            <person name="Thomas B.C."/>
            <person name="Singh A."/>
            <person name="Wilkins M.J."/>
            <person name="Karaoz U."/>
            <person name="Brodie E.L."/>
            <person name="Williams K.H."/>
            <person name="Hubbard S.S."/>
            <person name="Banfield J.F."/>
        </authorList>
    </citation>
    <scope>NUCLEOTIDE SEQUENCE [LARGE SCALE GENOMIC DNA]</scope>
</reference>
<dbReference type="SUPFAM" id="SSF56317">
    <property type="entry name" value="Carbon-nitrogen hydrolase"/>
    <property type="match status" value="1"/>
</dbReference>
<comment type="caution">
    <text evidence="3">The sequence shown here is derived from an EMBL/GenBank/DDBJ whole genome shotgun (WGS) entry which is preliminary data.</text>
</comment>
<protein>
    <recommendedName>
        <fullName evidence="2">CN hydrolase domain-containing protein</fullName>
    </recommendedName>
</protein>
<dbReference type="PANTHER" id="PTHR43674:SF16">
    <property type="entry name" value="CARBON-NITROGEN FAMILY, PUTATIVE (AFU_ORTHOLOGUE AFUA_5G02350)-RELATED"/>
    <property type="match status" value="1"/>
</dbReference>
<dbReference type="STRING" id="1802723.A2675_03550"/>
<dbReference type="GO" id="GO:0016811">
    <property type="term" value="F:hydrolase activity, acting on carbon-nitrogen (but not peptide) bonds, in linear amides"/>
    <property type="evidence" value="ECO:0007669"/>
    <property type="project" value="TreeGrafter"/>
</dbReference>
<sequence>MITKIALLQINAGETVFENFEIAKTHIEKAAQNGADIALLPELWNVGYTSPDEYVFGRDTWGKSAFFVGDSEFVKYQELAKEVGIAILLPFLEKNTQGNFYNSATLIDYTGEVILHYQKVHTVDKAWEILFTSGENFPVVDLKTKKGMAKVGCMICYDREFPESARILMLNGAEIILVPNACVLDSNRLTQFQSRGFENMLGVAMTNYPKPKFNGKSCAFDGMRVKGEDYNPLVVMADEEEGIWYANFDIDILRAYREKEIWGNAYRKPRLYGKLTEDNIHQPFVRKDARR</sequence>
<organism evidence="3 4">
    <name type="scientific">Candidatus Yonathbacteria bacterium RIFCSPHIGHO2_01_FULL_51_10</name>
    <dbReference type="NCBI Taxonomy" id="1802723"/>
    <lineage>
        <taxon>Bacteria</taxon>
        <taxon>Candidatus Yonathiibacteriota</taxon>
    </lineage>
</organism>
<gene>
    <name evidence="3" type="ORF">A2675_03550</name>
</gene>
<dbReference type="PROSITE" id="PS50263">
    <property type="entry name" value="CN_HYDROLASE"/>
    <property type="match status" value="1"/>
</dbReference>
<dbReference type="InterPro" id="IPR003010">
    <property type="entry name" value="C-N_Hydrolase"/>
</dbReference>
<name>A0A1G2S8W1_9BACT</name>
<evidence type="ECO:0000256" key="1">
    <source>
        <dbReference type="ARBA" id="ARBA00022801"/>
    </source>
</evidence>
<evidence type="ECO:0000259" key="2">
    <source>
        <dbReference type="PROSITE" id="PS50263"/>
    </source>
</evidence>
<dbReference type="InterPro" id="IPR036526">
    <property type="entry name" value="C-N_Hydrolase_sf"/>
</dbReference>
<dbReference type="Proteomes" id="UP000176997">
    <property type="component" value="Unassembled WGS sequence"/>
</dbReference>
<feature type="domain" description="CN hydrolase" evidence="2">
    <location>
        <begin position="3"/>
        <end position="250"/>
    </location>
</feature>
<keyword evidence="1" id="KW-0378">Hydrolase</keyword>
<evidence type="ECO:0000313" key="4">
    <source>
        <dbReference type="Proteomes" id="UP000176997"/>
    </source>
</evidence>
<dbReference type="PANTHER" id="PTHR43674">
    <property type="entry name" value="NITRILASE C965.09-RELATED"/>
    <property type="match status" value="1"/>
</dbReference>
<evidence type="ECO:0000313" key="3">
    <source>
        <dbReference type="EMBL" id="OHA81516.1"/>
    </source>
</evidence>
<proteinExistence type="predicted"/>
<dbReference type="InterPro" id="IPR050345">
    <property type="entry name" value="Aliph_Amidase/BUP"/>
</dbReference>
<dbReference type="Pfam" id="PF00795">
    <property type="entry name" value="CN_hydrolase"/>
    <property type="match status" value="1"/>
</dbReference>
<dbReference type="EMBL" id="MHUS01000010">
    <property type="protein sequence ID" value="OHA81516.1"/>
    <property type="molecule type" value="Genomic_DNA"/>
</dbReference>
<dbReference type="AlphaFoldDB" id="A0A1G2S8W1"/>
<accession>A0A1G2S8W1</accession>
<dbReference type="Gene3D" id="3.60.110.10">
    <property type="entry name" value="Carbon-nitrogen hydrolase"/>
    <property type="match status" value="1"/>
</dbReference>